<organism evidence="1 2">
    <name type="scientific">Diphasiastrum complanatum</name>
    <name type="common">Issler's clubmoss</name>
    <name type="synonym">Lycopodium complanatum</name>
    <dbReference type="NCBI Taxonomy" id="34168"/>
    <lineage>
        <taxon>Eukaryota</taxon>
        <taxon>Viridiplantae</taxon>
        <taxon>Streptophyta</taxon>
        <taxon>Embryophyta</taxon>
        <taxon>Tracheophyta</taxon>
        <taxon>Lycopodiopsida</taxon>
        <taxon>Lycopodiales</taxon>
        <taxon>Lycopodiaceae</taxon>
        <taxon>Lycopodioideae</taxon>
        <taxon>Diphasiastrum</taxon>
    </lineage>
</organism>
<gene>
    <name evidence="1" type="ORF">O6H91_10G018200</name>
</gene>
<accession>A0ACC2CER9</accession>
<dbReference type="Proteomes" id="UP001162992">
    <property type="component" value="Chromosome 10"/>
</dbReference>
<reference evidence="2" key="1">
    <citation type="journal article" date="2024" name="Proc. Natl. Acad. Sci. U.S.A.">
        <title>Extraordinary preservation of gene collinearity over three hundred million years revealed in homosporous lycophytes.</title>
        <authorList>
            <person name="Li C."/>
            <person name="Wickell D."/>
            <person name="Kuo L.Y."/>
            <person name="Chen X."/>
            <person name="Nie B."/>
            <person name="Liao X."/>
            <person name="Peng D."/>
            <person name="Ji J."/>
            <person name="Jenkins J."/>
            <person name="Williams M."/>
            <person name="Shu S."/>
            <person name="Plott C."/>
            <person name="Barry K."/>
            <person name="Rajasekar S."/>
            <person name="Grimwood J."/>
            <person name="Han X."/>
            <person name="Sun S."/>
            <person name="Hou Z."/>
            <person name="He W."/>
            <person name="Dai G."/>
            <person name="Sun C."/>
            <person name="Schmutz J."/>
            <person name="Leebens-Mack J.H."/>
            <person name="Li F.W."/>
            <person name="Wang L."/>
        </authorList>
    </citation>
    <scope>NUCLEOTIDE SEQUENCE [LARGE SCALE GENOMIC DNA]</scope>
    <source>
        <strain evidence="2">cv. PW_Plant_1</strain>
    </source>
</reference>
<evidence type="ECO:0000313" key="2">
    <source>
        <dbReference type="Proteomes" id="UP001162992"/>
    </source>
</evidence>
<comment type="caution">
    <text evidence="1">The sequence shown here is derived from an EMBL/GenBank/DDBJ whole genome shotgun (WGS) entry which is preliminary data.</text>
</comment>
<name>A0ACC2CER9_DIPCM</name>
<keyword evidence="2" id="KW-1185">Reference proteome</keyword>
<dbReference type="EMBL" id="CM055101">
    <property type="protein sequence ID" value="KAJ7540495.1"/>
    <property type="molecule type" value="Genomic_DNA"/>
</dbReference>
<sequence length="331" mass="35682">MAESPAVLVLTDALSLGASVVEWVLQAFAEQAGSGRRVALVTQASEIGMKLNVLGSSVDVVVSLAETPGYHTTAWISELARILKPGGFLLVQEPMHTSPLSHEEEQNLGASLQTQATLEKKLLLTGFVGSETCEPLEDFSSIIPSSARFQFPPKVQPVMIKTQKLAWETGSSFAIKKKRASLNTNHSEPAVRLSAAEITDIDMSSVIARVNGDAWKVSSYNIDNDDLVDEDSLLTEEDLIKPVLQYDDCEVGKSGKKACKNCTCGRAELEEQEQQHKGSLTLEQLNNPQSSCGSCGLGDAFRCSTCPYRGLPTFKLGEKVSLTGAFLTVDT</sequence>
<protein>
    <submittedName>
        <fullName evidence="1">Uncharacterized protein</fullName>
    </submittedName>
</protein>
<proteinExistence type="predicted"/>
<evidence type="ECO:0000313" key="1">
    <source>
        <dbReference type="EMBL" id="KAJ7540495.1"/>
    </source>
</evidence>